<protein>
    <recommendedName>
        <fullName evidence="3">Lipoprotein</fullName>
    </recommendedName>
</protein>
<evidence type="ECO:0000313" key="2">
    <source>
        <dbReference type="Proteomes" id="UP000078224"/>
    </source>
</evidence>
<evidence type="ECO:0000313" key="1">
    <source>
        <dbReference type="EMBL" id="OAT53908.1"/>
    </source>
</evidence>
<dbReference type="PATRIC" id="fig|1354272.4.peg.777"/>
<comment type="caution">
    <text evidence="1">The sequence shown here is derived from an EMBL/GenBank/DDBJ whole genome shotgun (WGS) entry which is preliminary data.</text>
</comment>
<gene>
    <name evidence="1" type="ORF">M998_0753</name>
</gene>
<sequence length="166" mass="17989">MKWIIAGVAALALVGCDNTSNAPFGLNWGQTIDSVNFIKAGDCKANGSKTICTFGAQKPFNDWSYENQLVFEGNNLSQVVTTIVGVEDYASPKPNFDNFKQKLNSEISYLAEKGFDKETADSVNNKCQSEASCDKVGESAQTSLGMSNLWVTINPTPIAIITFTQQ</sequence>
<reference evidence="1 2" key="1">
    <citation type="submission" date="2016-04" db="EMBL/GenBank/DDBJ databases">
        <title>ATOL: Assembling a taxonomically balanced genome-scale reconstruction of the evolutionary history of the Enterobacteriaceae.</title>
        <authorList>
            <person name="Plunkett G.III."/>
            <person name="Neeno-Eckwall E.C."/>
            <person name="Glasner J.D."/>
            <person name="Perna N.T."/>
        </authorList>
    </citation>
    <scope>NUCLEOTIDE SEQUENCE [LARGE SCALE GENOMIC DNA]</scope>
    <source>
        <strain evidence="1 2">ATCC 35613</strain>
    </source>
</reference>
<dbReference type="AlphaFoldDB" id="A0A1B7K190"/>
<dbReference type="OrthoDB" id="6455461at2"/>
<proteinExistence type="predicted"/>
<keyword evidence="2" id="KW-1185">Reference proteome</keyword>
<dbReference type="EMBL" id="LXEW01000014">
    <property type="protein sequence ID" value="OAT53908.1"/>
    <property type="molecule type" value="Genomic_DNA"/>
</dbReference>
<dbReference type="Proteomes" id="UP000078224">
    <property type="component" value="Unassembled WGS sequence"/>
</dbReference>
<dbReference type="RefSeq" id="WP_068907632.1">
    <property type="nucleotide sequence ID" value="NZ_LXEW01000014.1"/>
</dbReference>
<dbReference type="PROSITE" id="PS51257">
    <property type="entry name" value="PROKAR_LIPOPROTEIN"/>
    <property type="match status" value="1"/>
</dbReference>
<accession>A0A1B7K190</accession>
<evidence type="ECO:0008006" key="3">
    <source>
        <dbReference type="Google" id="ProtNLM"/>
    </source>
</evidence>
<organism evidence="1 2">
    <name type="scientific">Providencia heimbachae ATCC 35613</name>
    <dbReference type="NCBI Taxonomy" id="1354272"/>
    <lineage>
        <taxon>Bacteria</taxon>
        <taxon>Pseudomonadati</taxon>
        <taxon>Pseudomonadota</taxon>
        <taxon>Gammaproteobacteria</taxon>
        <taxon>Enterobacterales</taxon>
        <taxon>Morganellaceae</taxon>
        <taxon>Providencia</taxon>
    </lineage>
</organism>
<name>A0A1B7K190_9GAMM</name>